<dbReference type="PANTHER" id="PTHR47944">
    <property type="entry name" value="CYTOCHROME P450 98A9"/>
    <property type="match status" value="1"/>
</dbReference>
<reference evidence="10" key="1">
    <citation type="journal article" date="2010" name="Nat. Biotechnol.">
        <title>Draft genome sequence of the oilseed species Ricinus communis.</title>
        <authorList>
            <person name="Chan A.P."/>
            <person name="Crabtree J."/>
            <person name="Zhao Q."/>
            <person name="Lorenzi H."/>
            <person name="Orvis J."/>
            <person name="Puiu D."/>
            <person name="Melake-Berhan A."/>
            <person name="Jones K.M."/>
            <person name="Redman J."/>
            <person name="Chen G."/>
            <person name="Cahoon E.B."/>
            <person name="Gedil M."/>
            <person name="Stanke M."/>
            <person name="Haas B.J."/>
            <person name="Wortman J.R."/>
            <person name="Fraser-Liggett C.M."/>
            <person name="Ravel J."/>
            <person name="Rabinowicz P.D."/>
        </authorList>
    </citation>
    <scope>NUCLEOTIDE SEQUENCE [LARGE SCALE GENOMIC DNA]</scope>
    <source>
        <strain evidence="10">cv. Hale</strain>
    </source>
</reference>
<keyword evidence="3" id="KW-0349">Heme</keyword>
<keyword evidence="8" id="KW-0472">Membrane</keyword>
<keyword evidence="8" id="KW-1133">Transmembrane helix</keyword>
<dbReference type="GO" id="GO:0016705">
    <property type="term" value="F:oxidoreductase activity, acting on paired donors, with incorporation or reduction of molecular oxygen"/>
    <property type="evidence" value="ECO:0007669"/>
    <property type="project" value="InterPro"/>
</dbReference>
<organism evidence="9 10">
    <name type="scientific">Ricinus communis</name>
    <name type="common">Castor bean</name>
    <dbReference type="NCBI Taxonomy" id="3988"/>
    <lineage>
        <taxon>Eukaryota</taxon>
        <taxon>Viridiplantae</taxon>
        <taxon>Streptophyta</taxon>
        <taxon>Embryophyta</taxon>
        <taxon>Tracheophyta</taxon>
        <taxon>Spermatophyta</taxon>
        <taxon>Magnoliopsida</taxon>
        <taxon>eudicotyledons</taxon>
        <taxon>Gunneridae</taxon>
        <taxon>Pentapetalae</taxon>
        <taxon>rosids</taxon>
        <taxon>fabids</taxon>
        <taxon>Malpighiales</taxon>
        <taxon>Euphorbiaceae</taxon>
        <taxon>Acalyphoideae</taxon>
        <taxon>Acalypheae</taxon>
        <taxon>Ricinus</taxon>
    </lineage>
</organism>
<dbReference type="EMBL" id="EQ973873">
    <property type="protein sequence ID" value="EEF41166.1"/>
    <property type="molecule type" value="Genomic_DNA"/>
</dbReference>
<keyword evidence="8" id="KW-0812">Transmembrane</keyword>
<dbReference type="eggNOG" id="KOG0156">
    <property type="taxonomic scope" value="Eukaryota"/>
</dbReference>
<gene>
    <name evidence="9" type="ORF">RCOM_1570360</name>
</gene>
<dbReference type="GO" id="GO:0004497">
    <property type="term" value="F:monooxygenase activity"/>
    <property type="evidence" value="ECO:0007669"/>
    <property type="project" value="UniProtKB-KW"/>
</dbReference>
<accession>B9S5E5</accession>
<evidence type="ECO:0000256" key="3">
    <source>
        <dbReference type="ARBA" id="ARBA00022617"/>
    </source>
</evidence>
<dbReference type="AlphaFoldDB" id="B9S5E5"/>
<dbReference type="InParanoid" id="B9S5E5"/>
<dbReference type="Proteomes" id="UP000008311">
    <property type="component" value="Unassembled WGS sequence"/>
</dbReference>
<comment type="similarity">
    <text evidence="2">Belongs to the cytochrome P450 family.</text>
</comment>
<dbReference type="InterPro" id="IPR036396">
    <property type="entry name" value="Cyt_P450_sf"/>
</dbReference>
<sequence>MESLVSMENTTSVISCTILAPLQGTLCSVSIAIGFLTTSLSSPHLILLLAMVLFRLLINQKLKCQRAKQLSLPPGPKLWPVVGCLRPMLTNRPTFRWIHKLMEEMNTGIACIRLGNVHVIPVTSPEITREFLKPQDAVFARRPSTMSTHLTSRGYLTTSLAPLGEQRKKMKRALVTEFFLRPNINGYTGKDLKKLITLFIMCITNARLPRKVD</sequence>
<evidence type="ECO:0000256" key="2">
    <source>
        <dbReference type="ARBA" id="ARBA00010617"/>
    </source>
</evidence>
<dbReference type="Gene3D" id="1.10.630.10">
    <property type="entry name" value="Cytochrome P450"/>
    <property type="match status" value="1"/>
</dbReference>
<protein>
    <recommendedName>
        <fullName evidence="11">Cytochrome P450</fullName>
    </recommendedName>
</protein>
<dbReference type="GO" id="GO:0005506">
    <property type="term" value="F:iron ion binding"/>
    <property type="evidence" value="ECO:0007669"/>
    <property type="project" value="InterPro"/>
</dbReference>
<evidence type="ECO:0000256" key="1">
    <source>
        <dbReference type="ARBA" id="ARBA00001971"/>
    </source>
</evidence>
<name>B9S5E5_RICCO</name>
<feature type="transmembrane region" description="Helical" evidence="8">
    <location>
        <begin position="12"/>
        <end position="36"/>
    </location>
</feature>
<evidence type="ECO:0000256" key="5">
    <source>
        <dbReference type="ARBA" id="ARBA00023002"/>
    </source>
</evidence>
<evidence type="ECO:0000256" key="8">
    <source>
        <dbReference type="SAM" id="Phobius"/>
    </source>
</evidence>
<dbReference type="SUPFAM" id="SSF48264">
    <property type="entry name" value="Cytochrome P450"/>
    <property type="match status" value="1"/>
</dbReference>
<keyword evidence="6" id="KW-0408">Iron</keyword>
<dbReference type="PANTHER" id="PTHR47944:SF4">
    <property type="entry name" value="OS09G0441700 PROTEIN"/>
    <property type="match status" value="1"/>
</dbReference>
<feature type="transmembrane region" description="Helical" evidence="8">
    <location>
        <begin position="42"/>
        <end position="58"/>
    </location>
</feature>
<evidence type="ECO:0000313" key="9">
    <source>
        <dbReference type="EMBL" id="EEF41166.1"/>
    </source>
</evidence>
<keyword evidence="5" id="KW-0560">Oxidoreductase</keyword>
<keyword evidence="7" id="KW-0503">Monooxygenase</keyword>
<dbReference type="Pfam" id="PF00067">
    <property type="entry name" value="p450"/>
    <property type="match status" value="1"/>
</dbReference>
<evidence type="ECO:0000256" key="6">
    <source>
        <dbReference type="ARBA" id="ARBA00023004"/>
    </source>
</evidence>
<evidence type="ECO:0008006" key="11">
    <source>
        <dbReference type="Google" id="ProtNLM"/>
    </source>
</evidence>
<dbReference type="GO" id="GO:0020037">
    <property type="term" value="F:heme binding"/>
    <property type="evidence" value="ECO:0007669"/>
    <property type="project" value="InterPro"/>
</dbReference>
<comment type="cofactor">
    <cofactor evidence="1">
        <name>heme</name>
        <dbReference type="ChEBI" id="CHEBI:30413"/>
    </cofactor>
</comment>
<keyword evidence="10" id="KW-1185">Reference proteome</keyword>
<evidence type="ECO:0000256" key="7">
    <source>
        <dbReference type="ARBA" id="ARBA00023033"/>
    </source>
</evidence>
<dbReference type="InterPro" id="IPR001128">
    <property type="entry name" value="Cyt_P450"/>
</dbReference>
<keyword evidence="4" id="KW-0479">Metal-binding</keyword>
<evidence type="ECO:0000313" key="10">
    <source>
        <dbReference type="Proteomes" id="UP000008311"/>
    </source>
</evidence>
<proteinExistence type="inferred from homology"/>
<evidence type="ECO:0000256" key="4">
    <source>
        <dbReference type="ARBA" id="ARBA00022723"/>
    </source>
</evidence>